<organism evidence="5 6">
    <name type="scientific">Chaetomidium leptoderma</name>
    <dbReference type="NCBI Taxonomy" id="669021"/>
    <lineage>
        <taxon>Eukaryota</taxon>
        <taxon>Fungi</taxon>
        <taxon>Dikarya</taxon>
        <taxon>Ascomycota</taxon>
        <taxon>Pezizomycotina</taxon>
        <taxon>Sordariomycetes</taxon>
        <taxon>Sordariomycetidae</taxon>
        <taxon>Sordariales</taxon>
        <taxon>Chaetomiaceae</taxon>
        <taxon>Chaetomidium</taxon>
    </lineage>
</organism>
<proteinExistence type="predicted"/>
<keyword evidence="6" id="KW-1185">Reference proteome</keyword>
<sequence length="437" mass="47928">MPPTTLRVLISGGGIAGNALAFWLARQGHDVTVIERFSSLRASGLQLDLRGPGIDVLRRMGLEDAFRAKAAPELGMQIVDSSGRRRAFFPANKSGSGRQSLTSDFEMMRGDLCRLLYDAARACKTLPQYVFGTSIEAVEQTNNNDSVNVRFDDGRTNQYDLVVGADGQWSRTRRMMLGPGVPDALQRIPGLYIAYFTMPRPMQKGKAEEYVATSYITTGRRGIFTRRHSPHEMQVLLTCKTDSDHHHPLESVARGDVEREKAIFADVFRGAGWIAEDVVKSMMGTAAADNDDFYCERLGLVKLPSWSSGRVALVGDAAHCSTALSGMGTTCAMVGAYILAGEIGKYCGNGNDSTKQSDGLVTALKSYEHRFRPFVEGMQEGVPERAESQWAMTGSAFRIGVLNCILGLASFFRVNVADMFGIRETVEGLPEYKDMRV</sequence>
<dbReference type="PANTHER" id="PTHR46865">
    <property type="entry name" value="OXIDOREDUCTASE-RELATED"/>
    <property type="match status" value="1"/>
</dbReference>
<dbReference type="Proteomes" id="UP001302745">
    <property type="component" value="Unassembled WGS sequence"/>
</dbReference>
<evidence type="ECO:0000313" key="6">
    <source>
        <dbReference type="Proteomes" id="UP001302745"/>
    </source>
</evidence>
<dbReference type="InterPro" id="IPR036188">
    <property type="entry name" value="FAD/NAD-bd_sf"/>
</dbReference>
<reference evidence="5" key="1">
    <citation type="journal article" date="2023" name="Mol. Phylogenet. Evol.">
        <title>Genome-scale phylogeny and comparative genomics of the fungal order Sordariales.</title>
        <authorList>
            <person name="Hensen N."/>
            <person name="Bonometti L."/>
            <person name="Westerberg I."/>
            <person name="Brannstrom I.O."/>
            <person name="Guillou S."/>
            <person name="Cros-Aarteil S."/>
            <person name="Calhoun S."/>
            <person name="Haridas S."/>
            <person name="Kuo A."/>
            <person name="Mondo S."/>
            <person name="Pangilinan J."/>
            <person name="Riley R."/>
            <person name="LaButti K."/>
            <person name="Andreopoulos B."/>
            <person name="Lipzen A."/>
            <person name="Chen C."/>
            <person name="Yan M."/>
            <person name="Daum C."/>
            <person name="Ng V."/>
            <person name="Clum A."/>
            <person name="Steindorff A."/>
            <person name="Ohm R.A."/>
            <person name="Martin F."/>
            <person name="Silar P."/>
            <person name="Natvig D.O."/>
            <person name="Lalanne C."/>
            <person name="Gautier V."/>
            <person name="Ament-Velasquez S.L."/>
            <person name="Kruys A."/>
            <person name="Hutchinson M.I."/>
            <person name="Powell A.J."/>
            <person name="Barry K."/>
            <person name="Miller A.N."/>
            <person name="Grigoriev I.V."/>
            <person name="Debuchy R."/>
            <person name="Gladieux P."/>
            <person name="Hiltunen Thoren M."/>
            <person name="Johannesson H."/>
        </authorList>
    </citation>
    <scope>NUCLEOTIDE SEQUENCE</scope>
    <source>
        <strain evidence="5">CBS 538.74</strain>
    </source>
</reference>
<dbReference type="PANTHER" id="PTHR46865:SF7">
    <property type="entry name" value="MONOOXYGENASE, PUTATIVE (AFU_ORTHOLOGUE AFUA_8G07040)-RELATED"/>
    <property type="match status" value="1"/>
</dbReference>
<dbReference type="GO" id="GO:0016491">
    <property type="term" value="F:oxidoreductase activity"/>
    <property type="evidence" value="ECO:0007669"/>
    <property type="project" value="UniProtKB-KW"/>
</dbReference>
<evidence type="ECO:0000256" key="1">
    <source>
        <dbReference type="ARBA" id="ARBA00022630"/>
    </source>
</evidence>
<dbReference type="EMBL" id="MU857410">
    <property type="protein sequence ID" value="KAK4148411.1"/>
    <property type="molecule type" value="Genomic_DNA"/>
</dbReference>
<comment type="caution">
    <text evidence="5">The sequence shown here is derived from an EMBL/GenBank/DDBJ whole genome shotgun (WGS) entry which is preliminary data.</text>
</comment>
<dbReference type="AlphaFoldDB" id="A0AAN6VE23"/>
<feature type="domain" description="FAD-binding" evidence="4">
    <location>
        <begin position="7"/>
        <end position="346"/>
    </location>
</feature>
<dbReference type="PRINTS" id="PR00420">
    <property type="entry name" value="RNGMNOXGNASE"/>
</dbReference>
<evidence type="ECO:0000313" key="5">
    <source>
        <dbReference type="EMBL" id="KAK4148411.1"/>
    </source>
</evidence>
<evidence type="ECO:0000256" key="2">
    <source>
        <dbReference type="ARBA" id="ARBA00022827"/>
    </source>
</evidence>
<accession>A0AAN6VE23</accession>
<evidence type="ECO:0000259" key="4">
    <source>
        <dbReference type="Pfam" id="PF01494"/>
    </source>
</evidence>
<gene>
    <name evidence="5" type="ORF">C8A00DRAFT_19751</name>
</gene>
<protein>
    <recommendedName>
        <fullName evidence="4">FAD-binding domain-containing protein</fullName>
    </recommendedName>
</protein>
<dbReference type="GO" id="GO:0071949">
    <property type="term" value="F:FAD binding"/>
    <property type="evidence" value="ECO:0007669"/>
    <property type="project" value="InterPro"/>
</dbReference>
<keyword evidence="3" id="KW-0560">Oxidoreductase</keyword>
<dbReference type="InterPro" id="IPR002938">
    <property type="entry name" value="FAD-bd"/>
</dbReference>
<reference evidence="5" key="2">
    <citation type="submission" date="2023-05" db="EMBL/GenBank/DDBJ databases">
        <authorList>
            <consortium name="Lawrence Berkeley National Laboratory"/>
            <person name="Steindorff A."/>
            <person name="Hensen N."/>
            <person name="Bonometti L."/>
            <person name="Westerberg I."/>
            <person name="Brannstrom I.O."/>
            <person name="Guillou S."/>
            <person name="Cros-Aarteil S."/>
            <person name="Calhoun S."/>
            <person name="Haridas S."/>
            <person name="Kuo A."/>
            <person name="Mondo S."/>
            <person name="Pangilinan J."/>
            <person name="Riley R."/>
            <person name="Labutti K."/>
            <person name="Andreopoulos B."/>
            <person name="Lipzen A."/>
            <person name="Chen C."/>
            <person name="Yanf M."/>
            <person name="Daum C."/>
            <person name="Ng V."/>
            <person name="Clum A."/>
            <person name="Ohm R."/>
            <person name="Martin F."/>
            <person name="Silar P."/>
            <person name="Natvig D."/>
            <person name="Lalanne C."/>
            <person name="Gautier V."/>
            <person name="Ament-Velasquez S.L."/>
            <person name="Kruys A."/>
            <person name="Hutchinson M.I."/>
            <person name="Powell A.J."/>
            <person name="Barry K."/>
            <person name="Miller A.N."/>
            <person name="Grigoriev I.V."/>
            <person name="Debuchy R."/>
            <person name="Gladieux P."/>
            <person name="Thoren M.H."/>
            <person name="Johannesson H."/>
        </authorList>
    </citation>
    <scope>NUCLEOTIDE SEQUENCE</scope>
    <source>
        <strain evidence="5">CBS 538.74</strain>
    </source>
</reference>
<name>A0AAN6VE23_9PEZI</name>
<keyword evidence="2" id="KW-0274">FAD</keyword>
<dbReference type="InterPro" id="IPR051704">
    <property type="entry name" value="FAD_aromatic-hydroxylase"/>
</dbReference>
<dbReference type="Gene3D" id="3.30.9.10">
    <property type="entry name" value="D-Amino Acid Oxidase, subunit A, domain 2"/>
    <property type="match status" value="1"/>
</dbReference>
<dbReference type="Pfam" id="PF01494">
    <property type="entry name" value="FAD_binding_3"/>
    <property type="match status" value="1"/>
</dbReference>
<keyword evidence="1" id="KW-0285">Flavoprotein</keyword>
<evidence type="ECO:0000256" key="3">
    <source>
        <dbReference type="ARBA" id="ARBA00023002"/>
    </source>
</evidence>
<dbReference type="Gene3D" id="3.50.50.60">
    <property type="entry name" value="FAD/NAD(P)-binding domain"/>
    <property type="match status" value="1"/>
</dbReference>
<dbReference type="SUPFAM" id="SSF51905">
    <property type="entry name" value="FAD/NAD(P)-binding domain"/>
    <property type="match status" value="1"/>
</dbReference>